<sequence length="529" mass="60170">MIGYFEVFGGHKDSRQRQGTIDICCDLLNSGGFMTVMALDSRHIPNFFDLSYHLCRGDGRMNDHIYEDYSIQLIWQLADEKEVQDIDLPEELLPLVYRSKSHLISLLRKGVDLQNWVASYTQWPTGLALLFESGYTPTYSCIREACEVNCEESIKLLINTQRCYIGPIELQIACSHHNGTIMELIVNALVGRRKRLQTLAETHLPDEVNSELGSSPSTLMSLQAYRAYQLLKASSVHVDNVEETTRWSVYDYIGVNLKSADLLWNSGFQDVDELYGNEKTCLMGLWWNSPPCSLNAFLEKANWLINKGANINRKSRDLTAVHFLGHDVGKLLHSINDSEDVSLQVRDLSQDSIGLMLRIFSDDTRDDCCCPCSSAGCIGLTAFLRGLFPTRSGRDLEELVHRLAMVIECLAVSLEPENQERLIKLIAPCVLRFITYQSLNISHTCTHEYYRGIDAEEIEEIHDEERFLILELDDLLAEFLAKFKSPGLSFPDYLIRSWWVRMNKIRLSCGPPSEKEINQVLETGVVLHG</sequence>
<dbReference type="RefSeq" id="XP_033427141.1">
    <property type="nucleotide sequence ID" value="XM_033571109.1"/>
</dbReference>
<protein>
    <submittedName>
        <fullName evidence="1">Uncharacterized protein</fullName>
    </submittedName>
</protein>
<dbReference type="AlphaFoldDB" id="A0A5M9MR53"/>
<dbReference type="EMBL" id="QUQM01000004">
    <property type="protein sequence ID" value="KAA8647780.1"/>
    <property type="molecule type" value="Genomic_DNA"/>
</dbReference>
<accession>A0A5M9MR53</accession>
<organism evidence="1 2">
    <name type="scientific">Aspergillus tanneri</name>
    <dbReference type="NCBI Taxonomy" id="1220188"/>
    <lineage>
        <taxon>Eukaryota</taxon>
        <taxon>Fungi</taxon>
        <taxon>Dikarya</taxon>
        <taxon>Ascomycota</taxon>
        <taxon>Pezizomycotina</taxon>
        <taxon>Eurotiomycetes</taxon>
        <taxon>Eurotiomycetidae</taxon>
        <taxon>Eurotiales</taxon>
        <taxon>Aspergillaceae</taxon>
        <taxon>Aspergillus</taxon>
        <taxon>Aspergillus subgen. Circumdati</taxon>
    </lineage>
</organism>
<dbReference type="OrthoDB" id="1577640at2759"/>
<evidence type="ECO:0000313" key="1">
    <source>
        <dbReference type="EMBL" id="KAA8647780.1"/>
    </source>
</evidence>
<proteinExistence type="predicted"/>
<name>A0A5M9MR53_9EURO</name>
<gene>
    <name evidence="1" type="ORF">ATNIH1004_006481</name>
</gene>
<evidence type="ECO:0000313" key="2">
    <source>
        <dbReference type="Proteomes" id="UP000324241"/>
    </source>
</evidence>
<comment type="caution">
    <text evidence="1">The sequence shown here is derived from an EMBL/GenBank/DDBJ whole genome shotgun (WGS) entry which is preliminary data.</text>
</comment>
<reference evidence="1 2" key="1">
    <citation type="submission" date="2019-08" db="EMBL/GenBank/DDBJ databases">
        <title>The genome sequence of a newly discovered highly antifungal drug resistant Aspergillus species, Aspergillus tanneri NIH 1004.</title>
        <authorList>
            <person name="Mounaud S."/>
            <person name="Singh I."/>
            <person name="Joardar V."/>
            <person name="Pakala S."/>
            <person name="Pakala S."/>
            <person name="Venepally P."/>
            <person name="Chung J.K."/>
            <person name="Losada L."/>
            <person name="Nierman W.C."/>
        </authorList>
    </citation>
    <scope>NUCLEOTIDE SEQUENCE [LARGE SCALE GENOMIC DNA]</scope>
    <source>
        <strain evidence="1 2">NIH1004</strain>
    </source>
</reference>
<dbReference type="Proteomes" id="UP000324241">
    <property type="component" value="Unassembled WGS sequence"/>
</dbReference>
<dbReference type="GeneID" id="54329183"/>